<organism evidence="4">
    <name type="scientific">Phytobacter massiliensis</name>
    <dbReference type="NCBI Taxonomy" id="1485952"/>
    <lineage>
        <taxon>Bacteria</taxon>
        <taxon>Pseudomonadati</taxon>
        <taxon>Pseudomonadota</taxon>
        <taxon>Gammaproteobacteria</taxon>
        <taxon>Enterobacterales</taxon>
        <taxon>Enterobacteriaceae</taxon>
        <taxon>Phytobacter</taxon>
    </lineage>
</organism>
<accession>A0A6N3G752</accession>
<dbReference type="InterPro" id="IPR045584">
    <property type="entry name" value="Pilin-like"/>
</dbReference>
<sequence length="620" mass="66048">MNNRTKLITLVIAATANSAWACNNFEDCKVSLESYRQFMGTAQAETEFQRLGLPATMRSDVEGMLKDKADTGLIYQKFWNSSQTPAALPLATPQPEYVEKPVYQQDKQQQIAGDARQDHDIETVRDHTNAIGTALNNRIVNLNGKVETVKADVAANTTAINDATAHTDAVGTALNSRIVNLNGKVETVKADVAANTTAIKDATAHTDAVGTALNSRIDSTRQSVNQVKVSVQTLAKDTDSRFADTAERLRGQTDKIDGVAHDVNEANRHTDAVGTALNSRIVNLNGKVETVKADVAANTNAIKNATAHTDAVGTALNSRIDSTRQSVNQVKVSVQTLAKDTDSRFADSASQIAATAKTIAENKAEQNNKDDAQDHAVKTASDKASQAQSDAQNATAIATVAEGVAHRLDNASNPRYQSMIAARQQAIKASVPAEIPTPTPAALNARVAGNSNDSATTTIVKEEVDPATRQQVNDNRTTIQQHTTEIAANSGAIREVRQQQTATGEYVQQMDQVVHQHSATLNQHSAQISENSKRIDHNSKEIASTKQDLKRGLNNAAAMTSLHYHSDNAWALSTGTSNGDGAALAAGVQKGLTEHMAVNVQASSSFDSGWMAGVGLSGDF</sequence>
<feature type="compositionally biased region" description="Low complexity" evidence="2">
    <location>
        <begin position="382"/>
        <end position="391"/>
    </location>
</feature>
<dbReference type="GO" id="GO:0016020">
    <property type="term" value="C:membrane"/>
    <property type="evidence" value="ECO:0007669"/>
    <property type="project" value="UniProtKB-SubCell"/>
</dbReference>
<evidence type="ECO:0000256" key="1">
    <source>
        <dbReference type="ARBA" id="ARBA00004370"/>
    </source>
</evidence>
<protein>
    <recommendedName>
        <fullName evidence="5">Trimeric autotransporter adhesin YadA-like C-terminal membrane anchor domain-containing protein</fullName>
    </recommendedName>
</protein>
<feature type="chain" id="PRO_5027090340" description="Trimeric autotransporter adhesin YadA-like C-terminal membrane anchor domain-containing protein" evidence="3">
    <location>
        <begin position="22"/>
        <end position="620"/>
    </location>
</feature>
<dbReference type="SUPFAM" id="SSF54523">
    <property type="entry name" value="Pili subunits"/>
    <property type="match status" value="1"/>
</dbReference>
<keyword evidence="3" id="KW-0732">Signal</keyword>
<gene>
    <name evidence="4" type="ORF">EMLFYP7_03042</name>
</gene>
<feature type="compositionally biased region" description="Basic and acidic residues" evidence="2">
    <location>
        <begin position="361"/>
        <end position="381"/>
    </location>
</feature>
<dbReference type="EMBL" id="CACRTZ010000033">
    <property type="protein sequence ID" value="VYU60392.1"/>
    <property type="molecule type" value="Genomic_DNA"/>
</dbReference>
<evidence type="ECO:0000256" key="3">
    <source>
        <dbReference type="SAM" id="SignalP"/>
    </source>
</evidence>
<dbReference type="RefSeq" id="WP_156566631.1">
    <property type="nucleotide sequence ID" value="NZ_CACRTZ010000033.1"/>
</dbReference>
<proteinExistence type="predicted"/>
<evidence type="ECO:0000313" key="4">
    <source>
        <dbReference type="EMBL" id="VYU60392.1"/>
    </source>
</evidence>
<comment type="subcellular location">
    <subcellularLocation>
        <location evidence="1">Membrane</location>
    </subcellularLocation>
</comment>
<name>A0A6N3G752_9ENTR</name>
<dbReference type="Gene3D" id="1.10.287.1490">
    <property type="match status" value="1"/>
</dbReference>
<dbReference type="Gene3D" id="3.30.1300.30">
    <property type="entry name" value="GSPII I/J protein-like"/>
    <property type="match status" value="1"/>
</dbReference>
<dbReference type="AlphaFoldDB" id="A0A6N3G752"/>
<feature type="region of interest" description="Disordered" evidence="2">
    <location>
        <begin position="361"/>
        <end position="391"/>
    </location>
</feature>
<evidence type="ECO:0000256" key="2">
    <source>
        <dbReference type="SAM" id="MobiDB-lite"/>
    </source>
</evidence>
<feature type="signal peptide" evidence="3">
    <location>
        <begin position="1"/>
        <end position="21"/>
    </location>
</feature>
<reference evidence="4" key="1">
    <citation type="submission" date="2019-11" db="EMBL/GenBank/DDBJ databases">
        <authorList>
            <person name="Feng L."/>
        </authorList>
    </citation>
    <scope>NUCLEOTIDE SEQUENCE</scope>
    <source>
        <strain evidence="4">EMassiliensisLFYP7</strain>
    </source>
</reference>
<evidence type="ECO:0008006" key="5">
    <source>
        <dbReference type="Google" id="ProtNLM"/>
    </source>
</evidence>